<reference evidence="3 4" key="1">
    <citation type="submission" date="2021-03" db="EMBL/GenBank/DDBJ databases">
        <title>Isolation and description of Capnocytophaga bilenii sp. nov., a novel Capnocytophaga species, isolated from a gingivitis subject.</title>
        <authorList>
            <person name="Antezack A."/>
            <person name="Monnet-Corti V."/>
            <person name="La Scola B."/>
        </authorList>
    </citation>
    <scope>NUCLEOTIDE SEQUENCE [LARGE SCALE GENOMIC DNA]</scope>
    <source>
        <strain evidence="3 4">Marseille-Q4570</strain>
    </source>
</reference>
<protein>
    <recommendedName>
        <fullName evidence="2">Toxin YqcG C-terminal domain-containing protein</fullName>
    </recommendedName>
</protein>
<proteinExistence type="predicted"/>
<keyword evidence="4" id="KW-1185">Reference proteome</keyword>
<gene>
    <name evidence="3" type="ORF">J4N46_01320</name>
</gene>
<evidence type="ECO:0000313" key="4">
    <source>
        <dbReference type="Proteomes" id="UP000681610"/>
    </source>
</evidence>
<dbReference type="Pfam" id="PF14410">
    <property type="entry name" value="GH-E"/>
    <property type="match status" value="1"/>
</dbReference>
<dbReference type="Proteomes" id="UP000681610">
    <property type="component" value="Unassembled WGS sequence"/>
</dbReference>
<feature type="compositionally biased region" description="Basic and acidic residues" evidence="1">
    <location>
        <begin position="104"/>
        <end position="122"/>
    </location>
</feature>
<feature type="compositionally biased region" description="Polar residues" evidence="1">
    <location>
        <begin position="76"/>
        <end position="85"/>
    </location>
</feature>
<feature type="domain" description="Toxin YqcG C-terminal" evidence="2">
    <location>
        <begin position="50"/>
        <end position="113"/>
    </location>
</feature>
<dbReference type="EMBL" id="JAGDYP010000001">
    <property type="protein sequence ID" value="MBO1883102.1"/>
    <property type="molecule type" value="Genomic_DNA"/>
</dbReference>
<name>A0ABS3PUV4_9FLAO</name>
<dbReference type="RefSeq" id="WP_208057631.1">
    <property type="nucleotide sequence ID" value="NZ_JAGDYP010000001.1"/>
</dbReference>
<comment type="caution">
    <text evidence="3">The sequence shown here is derived from an EMBL/GenBank/DDBJ whole genome shotgun (WGS) entry which is preliminary data.</text>
</comment>
<accession>A0ABS3PUV4</accession>
<feature type="region of interest" description="Disordered" evidence="1">
    <location>
        <begin position="76"/>
        <end position="122"/>
    </location>
</feature>
<dbReference type="InterPro" id="IPR026835">
    <property type="entry name" value="YqcG_C"/>
</dbReference>
<organism evidence="3 4">
    <name type="scientific">Capnocytophaga bilenii</name>
    <dbReference type="NCBI Taxonomy" id="2819369"/>
    <lineage>
        <taxon>Bacteria</taxon>
        <taxon>Pseudomonadati</taxon>
        <taxon>Bacteroidota</taxon>
        <taxon>Flavobacteriia</taxon>
        <taxon>Flavobacteriales</taxon>
        <taxon>Flavobacteriaceae</taxon>
        <taxon>Capnocytophaga</taxon>
    </lineage>
</organism>
<evidence type="ECO:0000313" key="3">
    <source>
        <dbReference type="EMBL" id="MBO1883102.1"/>
    </source>
</evidence>
<evidence type="ECO:0000259" key="2">
    <source>
        <dbReference type="Pfam" id="PF14410"/>
    </source>
</evidence>
<evidence type="ECO:0000256" key="1">
    <source>
        <dbReference type="SAM" id="MobiDB-lite"/>
    </source>
</evidence>
<sequence length="122" mass="14313">MGDTNAWVDLLGLTRGKRVKDLPKNLQRRPKWRKETKDYLYENSEKTEDGKYISAKTGKPIEPGDEIIGHQNQSWREYQEATENQNKTRREVIDDYNDLSNLGFEDKRESSSDGGKYRGYEH</sequence>